<dbReference type="InterPro" id="IPR050592">
    <property type="entry name" value="GDSL_lipolytic_enzyme"/>
</dbReference>
<dbReference type="PANTHER" id="PTHR45642">
    <property type="entry name" value="GDSL ESTERASE/LIPASE EXL3"/>
    <property type="match status" value="1"/>
</dbReference>
<evidence type="ECO:0008006" key="5">
    <source>
        <dbReference type="Google" id="ProtNLM"/>
    </source>
</evidence>
<dbReference type="Pfam" id="PF00657">
    <property type="entry name" value="Lipase_GDSL"/>
    <property type="match status" value="1"/>
</dbReference>
<gene>
    <name evidence="3" type="ORF">CJ030_MR2G018495</name>
</gene>
<accession>A0A6A1WAU3</accession>
<feature type="chain" id="PRO_5025363922" description="GDSL esterase/lipase" evidence="2">
    <location>
        <begin position="25"/>
        <end position="344"/>
    </location>
</feature>
<dbReference type="AlphaFoldDB" id="A0A6A1WAU3"/>
<organism evidence="3 4">
    <name type="scientific">Morella rubra</name>
    <name type="common">Chinese bayberry</name>
    <dbReference type="NCBI Taxonomy" id="262757"/>
    <lineage>
        <taxon>Eukaryota</taxon>
        <taxon>Viridiplantae</taxon>
        <taxon>Streptophyta</taxon>
        <taxon>Embryophyta</taxon>
        <taxon>Tracheophyta</taxon>
        <taxon>Spermatophyta</taxon>
        <taxon>Magnoliopsida</taxon>
        <taxon>eudicotyledons</taxon>
        <taxon>Gunneridae</taxon>
        <taxon>Pentapetalae</taxon>
        <taxon>rosids</taxon>
        <taxon>fabids</taxon>
        <taxon>Fagales</taxon>
        <taxon>Myricaceae</taxon>
        <taxon>Morella</taxon>
    </lineage>
</organism>
<protein>
    <recommendedName>
        <fullName evidence="5">GDSL esterase/lipase</fullName>
    </recommendedName>
</protein>
<evidence type="ECO:0000256" key="1">
    <source>
        <dbReference type="ARBA" id="ARBA00008668"/>
    </source>
</evidence>
<dbReference type="Gene3D" id="3.40.50.1110">
    <property type="entry name" value="SGNH hydrolase"/>
    <property type="match status" value="1"/>
</dbReference>
<evidence type="ECO:0000313" key="3">
    <source>
        <dbReference type="EMBL" id="KAB1222003.1"/>
    </source>
</evidence>
<reference evidence="3 4" key="1">
    <citation type="journal article" date="2019" name="Plant Biotechnol. J.">
        <title>The red bayberry genome and genetic basis of sex determination.</title>
        <authorList>
            <person name="Jia H.M."/>
            <person name="Jia H.J."/>
            <person name="Cai Q.L."/>
            <person name="Wang Y."/>
            <person name="Zhao H.B."/>
            <person name="Yang W.F."/>
            <person name="Wang G.Y."/>
            <person name="Li Y.H."/>
            <person name="Zhan D.L."/>
            <person name="Shen Y.T."/>
            <person name="Niu Q.F."/>
            <person name="Chang L."/>
            <person name="Qiu J."/>
            <person name="Zhao L."/>
            <person name="Xie H.B."/>
            <person name="Fu W.Y."/>
            <person name="Jin J."/>
            <person name="Li X.W."/>
            <person name="Jiao Y."/>
            <person name="Zhou C.C."/>
            <person name="Tu T."/>
            <person name="Chai C.Y."/>
            <person name="Gao J.L."/>
            <person name="Fan L.J."/>
            <person name="van de Weg E."/>
            <person name="Wang J.Y."/>
            <person name="Gao Z.S."/>
        </authorList>
    </citation>
    <scope>NUCLEOTIDE SEQUENCE [LARGE SCALE GENOMIC DNA]</scope>
    <source>
        <tissue evidence="3">Leaves</tissue>
    </source>
</reference>
<dbReference type="SUPFAM" id="SSF52266">
    <property type="entry name" value="SGNH hydrolase"/>
    <property type="match status" value="1"/>
</dbReference>
<dbReference type="GO" id="GO:0016788">
    <property type="term" value="F:hydrolase activity, acting on ester bonds"/>
    <property type="evidence" value="ECO:0007669"/>
    <property type="project" value="InterPro"/>
</dbReference>
<dbReference type="OrthoDB" id="1600564at2759"/>
<dbReference type="EMBL" id="RXIC02000020">
    <property type="protein sequence ID" value="KAB1222003.1"/>
    <property type="molecule type" value="Genomic_DNA"/>
</dbReference>
<comment type="caution">
    <text evidence="3">The sequence shown here is derived from an EMBL/GenBank/DDBJ whole genome shotgun (WGS) entry which is preliminary data.</text>
</comment>
<evidence type="ECO:0000256" key="2">
    <source>
        <dbReference type="SAM" id="SignalP"/>
    </source>
</evidence>
<dbReference type="InterPro" id="IPR001087">
    <property type="entry name" value="GDSL"/>
</dbReference>
<dbReference type="PANTHER" id="PTHR45642:SF3">
    <property type="entry name" value="OS09G0540400 PROTEIN"/>
    <property type="match status" value="1"/>
</dbReference>
<dbReference type="Proteomes" id="UP000516437">
    <property type="component" value="Chromosome 2"/>
</dbReference>
<feature type="signal peptide" evidence="2">
    <location>
        <begin position="1"/>
        <end position="24"/>
    </location>
</feature>
<sequence>MRLSYKHSPPLLLSFLCLLGFVSAAQALTKHGASNKKISALLVFGDSTVDPGNNNYVGTAFKSNFPPYGREFLNQIPTGRFTDGRLPTDFVASYVGVKEYVPPYLDPTLSILELMTGVSFASAGTGFDPLTPTISGVIPIPKQLEYFRQYKRRLESAIGKRRTEDHIKNALFFISAGTNDFVLNYFTLPIRRQTYTVSSYQQFVLQLFKEFIQGLWDEGARKIMVPGLGPIGCLPIVITLNSNNANLQRGCVEEYSSVARGFNLKLQQELNFMQLSLANQGFDEVNVGCCGTGYLEASFLCNPKSYVCPDVSKYIFWDSVHPTEKVYRNLFQASRPVIDILVNS</sequence>
<evidence type="ECO:0000313" key="4">
    <source>
        <dbReference type="Proteomes" id="UP000516437"/>
    </source>
</evidence>
<comment type="similarity">
    <text evidence="1">Belongs to the 'GDSL' lipolytic enzyme family.</text>
</comment>
<name>A0A6A1WAU3_9ROSI</name>
<keyword evidence="2" id="KW-0732">Signal</keyword>
<dbReference type="InterPro" id="IPR035669">
    <property type="entry name" value="SGNH_plant_lipase-like"/>
</dbReference>
<keyword evidence="4" id="KW-1185">Reference proteome</keyword>
<dbReference type="CDD" id="cd01837">
    <property type="entry name" value="SGNH_plant_lipase_like"/>
    <property type="match status" value="1"/>
</dbReference>
<proteinExistence type="inferred from homology"/>
<dbReference type="InterPro" id="IPR036514">
    <property type="entry name" value="SGNH_hydro_sf"/>
</dbReference>